<name>A0AB34H8K5_ESCRO</name>
<evidence type="ECO:0000313" key="2">
    <source>
        <dbReference type="Proteomes" id="UP001159641"/>
    </source>
</evidence>
<dbReference type="EMBL" id="JAIQCJ010001822">
    <property type="protein sequence ID" value="KAJ8787235.1"/>
    <property type="molecule type" value="Genomic_DNA"/>
</dbReference>
<accession>A0AB34H8K5</accession>
<reference evidence="1 2" key="1">
    <citation type="submission" date="2022-11" db="EMBL/GenBank/DDBJ databases">
        <title>Whole genome sequence of Eschrichtius robustus ER-17-0199.</title>
        <authorList>
            <person name="Bruniche-Olsen A."/>
            <person name="Black A.N."/>
            <person name="Fields C.J."/>
            <person name="Walden K."/>
            <person name="Dewoody J.A."/>
        </authorList>
    </citation>
    <scope>NUCLEOTIDE SEQUENCE [LARGE SCALE GENOMIC DNA]</scope>
    <source>
        <strain evidence="1">ER-17-0199</strain>
        <tissue evidence="1">Blubber</tissue>
    </source>
</reference>
<dbReference type="Proteomes" id="UP001159641">
    <property type="component" value="Unassembled WGS sequence"/>
</dbReference>
<comment type="caution">
    <text evidence="1">The sequence shown here is derived from an EMBL/GenBank/DDBJ whole genome shotgun (WGS) entry which is preliminary data.</text>
</comment>
<evidence type="ECO:0000313" key="1">
    <source>
        <dbReference type="EMBL" id="KAJ8787235.1"/>
    </source>
</evidence>
<gene>
    <name evidence="1" type="ORF">J1605_005821</name>
</gene>
<sequence length="90" mass="9604">MAQTVQNVTLSLTLPITCHICLGKPGEATSRATEGARCDSWGHLCAFRRKMTAVWGVEGGRPHPGDSGVEGGLVRNESQQFTPLCIPIKA</sequence>
<organism evidence="1 2">
    <name type="scientific">Eschrichtius robustus</name>
    <name type="common">California gray whale</name>
    <name type="synonym">Eschrichtius gibbosus</name>
    <dbReference type="NCBI Taxonomy" id="9764"/>
    <lineage>
        <taxon>Eukaryota</taxon>
        <taxon>Metazoa</taxon>
        <taxon>Chordata</taxon>
        <taxon>Craniata</taxon>
        <taxon>Vertebrata</taxon>
        <taxon>Euteleostomi</taxon>
        <taxon>Mammalia</taxon>
        <taxon>Eutheria</taxon>
        <taxon>Laurasiatheria</taxon>
        <taxon>Artiodactyla</taxon>
        <taxon>Whippomorpha</taxon>
        <taxon>Cetacea</taxon>
        <taxon>Mysticeti</taxon>
        <taxon>Eschrichtiidae</taxon>
        <taxon>Eschrichtius</taxon>
    </lineage>
</organism>
<proteinExistence type="predicted"/>
<keyword evidence="2" id="KW-1185">Reference proteome</keyword>
<protein>
    <submittedName>
        <fullName evidence="1">Uncharacterized protein</fullName>
    </submittedName>
</protein>
<dbReference type="AlphaFoldDB" id="A0AB34H8K5"/>